<proteinExistence type="predicted"/>
<dbReference type="Proteomes" id="UP001153076">
    <property type="component" value="Unassembled WGS sequence"/>
</dbReference>
<feature type="compositionally biased region" description="Polar residues" evidence="1">
    <location>
        <begin position="250"/>
        <end position="276"/>
    </location>
</feature>
<keyword evidence="3" id="KW-1185">Reference proteome</keyword>
<feature type="compositionally biased region" description="Basic and acidic residues" evidence="1">
    <location>
        <begin position="281"/>
        <end position="295"/>
    </location>
</feature>
<evidence type="ECO:0000313" key="2">
    <source>
        <dbReference type="EMBL" id="KAJ8419596.1"/>
    </source>
</evidence>
<dbReference type="EMBL" id="JAKOGI010004778">
    <property type="protein sequence ID" value="KAJ8419596.1"/>
    <property type="molecule type" value="Genomic_DNA"/>
</dbReference>
<organism evidence="2 3">
    <name type="scientific">Carnegiea gigantea</name>
    <dbReference type="NCBI Taxonomy" id="171969"/>
    <lineage>
        <taxon>Eukaryota</taxon>
        <taxon>Viridiplantae</taxon>
        <taxon>Streptophyta</taxon>
        <taxon>Embryophyta</taxon>
        <taxon>Tracheophyta</taxon>
        <taxon>Spermatophyta</taxon>
        <taxon>Magnoliopsida</taxon>
        <taxon>eudicotyledons</taxon>
        <taxon>Gunneridae</taxon>
        <taxon>Pentapetalae</taxon>
        <taxon>Caryophyllales</taxon>
        <taxon>Cactineae</taxon>
        <taxon>Cactaceae</taxon>
        <taxon>Cactoideae</taxon>
        <taxon>Echinocereeae</taxon>
        <taxon>Carnegiea</taxon>
    </lineage>
</organism>
<feature type="region of interest" description="Disordered" evidence="1">
    <location>
        <begin position="174"/>
        <end position="309"/>
    </location>
</feature>
<accession>A0A9Q1GI40</accession>
<evidence type="ECO:0000313" key="3">
    <source>
        <dbReference type="Proteomes" id="UP001153076"/>
    </source>
</evidence>
<protein>
    <submittedName>
        <fullName evidence="2">Uncharacterized protein</fullName>
    </submittedName>
</protein>
<dbReference type="OrthoDB" id="679318at2759"/>
<evidence type="ECO:0000256" key="1">
    <source>
        <dbReference type="SAM" id="MobiDB-lite"/>
    </source>
</evidence>
<dbReference type="AlphaFoldDB" id="A0A9Q1GI40"/>
<feature type="compositionally biased region" description="Polar residues" evidence="1">
    <location>
        <begin position="233"/>
        <end position="242"/>
    </location>
</feature>
<reference evidence="2" key="1">
    <citation type="submission" date="2022-04" db="EMBL/GenBank/DDBJ databases">
        <title>Carnegiea gigantea Genome sequencing and assembly v2.</title>
        <authorList>
            <person name="Copetti D."/>
            <person name="Sanderson M.J."/>
            <person name="Burquez A."/>
            <person name="Wojciechowski M.F."/>
        </authorList>
    </citation>
    <scope>NUCLEOTIDE SEQUENCE</scope>
    <source>
        <strain evidence="2">SGP5-SGP5p</strain>
        <tissue evidence="2">Aerial part</tissue>
    </source>
</reference>
<gene>
    <name evidence="2" type="ORF">Cgig2_013232</name>
</gene>
<feature type="compositionally biased region" description="Basic and acidic residues" evidence="1">
    <location>
        <begin position="210"/>
        <end position="232"/>
    </location>
</feature>
<feature type="compositionally biased region" description="Polar residues" evidence="1">
    <location>
        <begin position="192"/>
        <end position="206"/>
    </location>
</feature>
<name>A0A9Q1GI40_9CARY</name>
<comment type="caution">
    <text evidence="2">The sequence shown here is derived from an EMBL/GenBank/DDBJ whole genome shotgun (WGS) entry which is preliminary data.</text>
</comment>
<sequence>MSTRSFSSLVAQLNEAQAKAVRSMGFPPFLKVNMKQIPRKFSNLYASNFQMGRSFQSQHLTCIQPWVDDEYDELHNAWLKEWKLQKNAPELTQMPEFILAQKDGGKSFKRNFIIYLVNSFFSRSKNRYYSNPTVPLDKPNGQAEIPGDTLVLDANIIVEKEDYSENVVLDQPKSITKKDHSMPSYSLRLGLTPQNTSVPDLNTTAVNRELSVKKSAEKKPKEGDEHASKKGETTGSKVQSPHNAKEPAGQSKQALQPVEQNEGSPSTSSKQVTTNSRKPKLIKEVLPEKHDEKHLGAARTPETLVEVRP</sequence>